<dbReference type="Bgee" id="ENSLACG00000016105">
    <property type="expression patterns" value="Expressed in pharyngeal gill and 4 other cell types or tissues"/>
</dbReference>
<dbReference type="EMBL" id="AFYH01053742">
    <property type="status" value="NOT_ANNOTATED_CDS"/>
    <property type="molecule type" value="Genomic_DNA"/>
</dbReference>
<keyword evidence="5" id="KW-0963">Cytoplasm</keyword>
<dbReference type="PANTHER" id="PTHR15417:SF2">
    <property type="entry name" value="PROTEIN PHOSPHATASE 1 REGULATORY SUBUNIT 1B"/>
    <property type="match status" value="1"/>
</dbReference>
<evidence type="ECO:0000313" key="11">
    <source>
        <dbReference type="Ensembl" id="ENSLACP00000018283.1"/>
    </source>
</evidence>
<sequence>MEPKNRKKIQFSVPALPSQLDPRAVEMIRRRRPTPATLFRVSEHSSPEEEFSPHQRSVGENGVLKSKRPNPCVYTPPSLKAVQRIVQAHLQSINSEPNSKFSDESQECDYNEDSTLSDTSE</sequence>
<feature type="region of interest" description="Disordered" evidence="10">
    <location>
        <begin position="90"/>
        <end position="121"/>
    </location>
</feature>
<proteinExistence type="inferred from homology"/>
<comment type="similarity">
    <text evidence="3">Belongs to the protein phosphatase inhibitor 1 family.</text>
</comment>
<reference evidence="11" key="3">
    <citation type="submission" date="2025-09" db="UniProtKB">
        <authorList>
            <consortium name="Ensembl"/>
        </authorList>
    </citation>
    <scope>IDENTIFICATION</scope>
</reference>
<dbReference type="GO" id="GO:0035556">
    <property type="term" value="P:intracellular signal transduction"/>
    <property type="evidence" value="ECO:0007669"/>
    <property type="project" value="TreeGrafter"/>
</dbReference>
<evidence type="ECO:0000256" key="8">
    <source>
        <dbReference type="ARBA" id="ARBA00029874"/>
    </source>
</evidence>
<dbReference type="EMBL" id="AFYH01053740">
    <property type="status" value="NOT_ANNOTATED_CDS"/>
    <property type="molecule type" value="Genomic_DNA"/>
</dbReference>
<dbReference type="AlphaFoldDB" id="H3B8R2"/>
<reference evidence="12" key="1">
    <citation type="submission" date="2011-08" db="EMBL/GenBank/DDBJ databases">
        <title>The draft genome of Latimeria chalumnae.</title>
        <authorList>
            <person name="Di Palma F."/>
            <person name="Alfoldi J."/>
            <person name="Johnson J."/>
            <person name="Berlin A."/>
            <person name="Gnerre S."/>
            <person name="Jaffe D."/>
            <person name="MacCallum I."/>
            <person name="Young S."/>
            <person name="Walker B.J."/>
            <person name="Lander E."/>
            <person name="Lindblad-Toh K."/>
        </authorList>
    </citation>
    <scope>NUCLEOTIDE SEQUENCE [LARGE SCALE GENOMIC DNA]</scope>
    <source>
        <strain evidence="12">Wild caught</strain>
    </source>
</reference>
<dbReference type="EMBL" id="AFYH01053747">
    <property type="status" value="NOT_ANNOTATED_CDS"/>
    <property type="molecule type" value="Genomic_DNA"/>
</dbReference>
<keyword evidence="12" id="KW-1185">Reference proteome</keyword>
<dbReference type="GO" id="GO:0004864">
    <property type="term" value="F:protein phosphatase inhibitor activity"/>
    <property type="evidence" value="ECO:0007669"/>
    <property type="project" value="UniProtKB-KW"/>
</dbReference>
<evidence type="ECO:0000256" key="9">
    <source>
        <dbReference type="ARBA" id="ARBA00030254"/>
    </source>
</evidence>
<dbReference type="InterPro" id="IPR008466">
    <property type="entry name" value="PPP1R1A/B/C"/>
</dbReference>
<dbReference type="STRING" id="7897.ENSLACP00000018283"/>
<dbReference type="FunCoup" id="H3B8R2">
    <property type="interactions" value="536"/>
</dbReference>
<evidence type="ECO:0000256" key="7">
    <source>
        <dbReference type="ARBA" id="ARBA00023272"/>
    </source>
</evidence>
<dbReference type="EMBL" id="AFYH01053738">
    <property type="status" value="NOT_ANNOTATED_CDS"/>
    <property type="molecule type" value="Genomic_DNA"/>
</dbReference>
<dbReference type="GO" id="GO:0005737">
    <property type="term" value="C:cytoplasm"/>
    <property type="evidence" value="ECO:0007669"/>
    <property type="project" value="UniProtKB-SubCell"/>
</dbReference>
<dbReference type="EMBL" id="AFYH01053743">
    <property type="status" value="NOT_ANNOTATED_CDS"/>
    <property type="molecule type" value="Genomic_DNA"/>
</dbReference>
<dbReference type="Ensembl" id="ENSLACT00000018415.1">
    <property type="protein sequence ID" value="ENSLACP00000018283.1"/>
    <property type="gene ID" value="ENSLACG00000016105.1"/>
</dbReference>
<comment type="function">
    <text evidence="1">Inhibitor of protein-phosphatase 1.</text>
</comment>
<evidence type="ECO:0000256" key="6">
    <source>
        <dbReference type="ARBA" id="ARBA00022553"/>
    </source>
</evidence>
<evidence type="ECO:0000256" key="2">
    <source>
        <dbReference type="ARBA" id="ARBA00004496"/>
    </source>
</evidence>
<protein>
    <recommendedName>
        <fullName evidence="4">Protein phosphatase 1 regulatory subunit 1B</fullName>
    </recommendedName>
    <alternativeName>
        <fullName evidence="8">DARPP-32</fullName>
    </alternativeName>
    <alternativeName>
        <fullName evidence="9">Dopamine- and cAMP-regulated neuronal phosphoprotein</fullName>
    </alternativeName>
</protein>
<dbReference type="eggNOG" id="ENOG502S19Z">
    <property type="taxonomic scope" value="Eukaryota"/>
</dbReference>
<dbReference type="EMBL" id="AFYH01053741">
    <property type="status" value="NOT_ANNOTATED_CDS"/>
    <property type="molecule type" value="Genomic_DNA"/>
</dbReference>
<accession>H3B8R2</accession>
<dbReference type="OMA" id="ESQECDY"/>
<dbReference type="EMBL" id="AFYH01053745">
    <property type="status" value="NOT_ANNOTATED_CDS"/>
    <property type="molecule type" value="Genomic_DNA"/>
</dbReference>
<keyword evidence="6" id="KW-0597">Phosphoprotein</keyword>
<organism evidence="11 12">
    <name type="scientific">Latimeria chalumnae</name>
    <name type="common">Coelacanth</name>
    <dbReference type="NCBI Taxonomy" id="7897"/>
    <lineage>
        <taxon>Eukaryota</taxon>
        <taxon>Metazoa</taxon>
        <taxon>Chordata</taxon>
        <taxon>Craniata</taxon>
        <taxon>Vertebrata</taxon>
        <taxon>Euteleostomi</taxon>
        <taxon>Coelacanthiformes</taxon>
        <taxon>Coelacanthidae</taxon>
        <taxon>Latimeria</taxon>
    </lineage>
</organism>
<dbReference type="InParanoid" id="H3B8R2"/>
<evidence type="ECO:0000256" key="3">
    <source>
        <dbReference type="ARBA" id="ARBA00007775"/>
    </source>
</evidence>
<evidence type="ECO:0000256" key="5">
    <source>
        <dbReference type="ARBA" id="ARBA00022490"/>
    </source>
</evidence>
<dbReference type="GeneTree" id="ENSGT00730000111283"/>
<comment type="subcellular location">
    <subcellularLocation>
        <location evidence="2">Cytoplasm</location>
    </subcellularLocation>
</comment>
<name>H3B8R2_LATCH</name>
<dbReference type="Pfam" id="PF05395">
    <property type="entry name" value="DARPP-32"/>
    <property type="match status" value="1"/>
</dbReference>
<dbReference type="HOGENOM" id="CLU_092269_4_0_1"/>
<evidence type="ECO:0000256" key="10">
    <source>
        <dbReference type="SAM" id="MobiDB-lite"/>
    </source>
</evidence>
<keyword evidence="7" id="KW-0650">Protein phosphatase inhibitor</keyword>
<dbReference type="EMBL" id="AFYH01053746">
    <property type="status" value="NOT_ANNOTATED_CDS"/>
    <property type="molecule type" value="Genomic_DNA"/>
</dbReference>
<evidence type="ECO:0000256" key="4">
    <source>
        <dbReference type="ARBA" id="ARBA00020090"/>
    </source>
</evidence>
<evidence type="ECO:0000313" key="12">
    <source>
        <dbReference type="Proteomes" id="UP000008672"/>
    </source>
</evidence>
<feature type="compositionally biased region" description="Basic and acidic residues" evidence="10">
    <location>
        <begin position="41"/>
        <end position="53"/>
    </location>
</feature>
<feature type="region of interest" description="Disordered" evidence="10">
    <location>
        <begin position="36"/>
        <end position="71"/>
    </location>
</feature>
<reference evidence="11" key="2">
    <citation type="submission" date="2025-08" db="UniProtKB">
        <authorList>
            <consortium name="Ensembl"/>
        </authorList>
    </citation>
    <scope>IDENTIFICATION</scope>
</reference>
<evidence type="ECO:0000256" key="1">
    <source>
        <dbReference type="ARBA" id="ARBA00002900"/>
    </source>
</evidence>
<dbReference type="EMBL" id="AFYH01053744">
    <property type="status" value="NOT_ANNOTATED_CDS"/>
    <property type="molecule type" value="Genomic_DNA"/>
</dbReference>
<feature type="compositionally biased region" description="Polar residues" evidence="10">
    <location>
        <begin position="90"/>
        <end position="100"/>
    </location>
</feature>
<dbReference type="PANTHER" id="PTHR15417">
    <property type="entry name" value="PROTEIN PHOSPHATASE INHIBITOR AND DOPAMINE- AND CAMP-REGULATED NEURONAL PHOSPHOPROTEIN"/>
    <property type="match status" value="1"/>
</dbReference>
<dbReference type="Proteomes" id="UP000008672">
    <property type="component" value="Unassembled WGS sequence"/>
</dbReference>
<dbReference type="EMBL" id="AFYH01053739">
    <property type="status" value="NOT_ANNOTATED_CDS"/>
    <property type="molecule type" value="Genomic_DNA"/>
</dbReference>
<gene>
    <name evidence="11" type="primary">PPP1R1B</name>
</gene>